<dbReference type="SUPFAM" id="SSF48371">
    <property type="entry name" value="ARM repeat"/>
    <property type="match status" value="1"/>
</dbReference>
<comment type="caution">
    <text evidence="2">The sequence shown here is derived from an EMBL/GenBank/DDBJ whole genome shotgun (WGS) entry which is preliminary data.</text>
</comment>
<name>A0A7C8I675_9PLEO</name>
<organism evidence="2 3">
    <name type="scientific">Massariosphaeria phaeospora</name>
    <dbReference type="NCBI Taxonomy" id="100035"/>
    <lineage>
        <taxon>Eukaryota</taxon>
        <taxon>Fungi</taxon>
        <taxon>Dikarya</taxon>
        <taxon>Ascomycota</taxon>
        <taxon>Pezizomycotina</taxon>
        <taxon>Dothideomycetes</taxon>
        <taxon>Pleosporomycetidae</taxon>
        <taxon>Pleosporales</taxon>
        <taxon>Pleosporales incertae sedis</taxon>
        <taxon>Massariosphaeria</taxon>
    </lineage>
</organism>
<evidence type="ECO:0000313" key="2">
    <source>
        <dbReference type="EMBL" id="KAF2868233.1"/>
    </source>
</evidence>
<proteinExistence type="predicted"/>
<evidence type="ECO:0000313" key="3">
    <source>
        <dbReference type="Proteomes" id="UP000481861"/>
    </source>
</evidence>
<reference evidence="2 3" key="1">
    <citation type="submission" date="2020-01" db="EMBL/GenBank/DDBJ databases">
        <authorList>
            <consortium name="DOE Joint Genome Institute"/>
            <person name="Haridas S."/>
            <person name="Albert R."/>
            <person name="Binder M."/>
            <person name="Bloem J."/>
            <person name="Labutti K."/>
            <person name="Salamov A."/>
            <person name="Andreopoulos B."/>
            <person name="Baker S.E."/>
            <person name="Barry K."/>
            <person name="Bills G."/>
            <person name="Bluhm B.H."/>
            <person name="Cannon C."/>
            <person name="Castanera R."/>
            <person name="Culley D.E."/>
            <person name="Daum C."/>
            <person name="Ezra D."/>
            <person name="Gonzalez J.B."/>
            <person name="Henrissat B."/>
            <person name="Kuo A."/>
            <person name="Liang C."/>
            <person name="Lipzen A."/>
            <person name="Lutzoni F."/>
            <person name="Magnuson J."/>
            <person name="Mondo S."/>
            <person name="Nolan M."/>
            <person name="Ohm R."/>
            <person name="Pangilinan J."/>
            <person name="Park H.-J.H."/>
            <person name="Ramirez L."/>
            <person name="Alfaro M."/>
            <person name="Sun H."/>
            <person name="Tritt A."/>
            <person name="Yoshinaga Y."/>
            <person name="Zwiers L.-H.L."/>
            <person name="Turgeon B.G."/>
            <person name="Goodwin S.B."/>
            <person name="Spatafora J.W."/>
            <person name="Crous P.W."/>
            <person name="Grigoriev I.V."/>
        </authorList>
    </citation>
    <scope>NUCLEOTIDE SEQUENCE [LARGE SCALE GENOMIC DNA]</scope>
    <source>
        <strain evidence="2 3">CBS 611.86</strain>
    </source>
</reference>
<sequence length="1683" mass="190987">MVFTLDTGLIRRSSAKETSVYFRTVLSQHPEAVVTNELLLAVEQGSLAPPALAVWLGTSKSPGTIARVLKQGFSVEGRRLGIRHFKNQFRSSKWKELWHELGETAGMLAIFSAFSVREVRGVCRVLSCSSTGEDQDGKRKAITSLLKALLPRLFSAAASPNRTTDQRPLIKHYESLVPGCTPEFISQMVNRSSDGDWKHIRTHLLAQNHADTLRDFALKYVFTGHPTPQQAHIHARYSRLSDFTRQFPATTAAEKGFSASMEFSLQVLRKLANDEDIPAVTRHDFLDNLIQPLLKRAVRKKAEWSRTQEIVDLTVRFLHRYPEVKAQFPLRRGGVLHLVALCWSRRPELFENLFKALLAQQREQNDQAVDITRFETLLLGVAKPRRYPLLRLCTLEVAKQDLDGDIDGKLCRGTLTSTLLNKLGTAQALHLFASFRRGMGDEELVQCGPWSSVTSKTYTFGDHHYGDPDLYHITLLQRNGQQQEAEELSMKCVHSGMKKTMSISDRSQRAFYATKTVYYGISSGSLEIFKEVLEWAKRFVRDPLTAQAIHQHWPEETHAVLSGIPAVLNTQLSNAATLYNRILQGNQILRSLFETVCLALREPAFALHNWQGTLYLFYHAVRERLRRSSELQTALALSDDEVYHILWEDTVKMLVEVEEKALEYEKGLQAHTVRGILGYQDYVTGLHHLIAPNYRFVDELARARDGLWRRYRPTLFPEAAVLDEAYPRGLPIQHLLHPFCGIDIPQLDTYTPYIAERVRKTLFPTAEVASTPFSQDSDKWFGIGRFIDDYSFALRLYLPERLDEDERQQRVQKAWAYAVGPLSEGVMRPDEAIRYWRTVEEFKCCAPAQEPQDWPLVPVVDDADQIEEWSPSSPRKRTIKSRALSAFRYIDISKKMDDMKRSDETAYGVIRDIKIEIPGEDQETEPIWSWTRTARARGRPAMREGQIFSALLYLNTQTSGPGLLKTPFPSKADVRYPPVYFDDRFVVGGDQDANKSAEEAFTALNAHLKYVPPALLSKLASNLLDNFKTVREDGGRYHIVESLTFRLVGLLTRSDRPGLASTLAVKAIIENPDASSWHRRLLHSGFFRRLPAADARACIDQLGNAIITKLEEQARDKEARAAKAQEAEKTDIQEKNEEVASLKPLVKITTVKFLAQLLRDTEFVPEDYSVAVLSKLLQKVSHPDARLAVISSLLNLLQSAPPELSEKILEELEIAVPIASNINERQPLSEADWTKAERELEMPEICFVPIDTASSPLLQSLIRFLAYQSRDYAYRGAFIKRILLPIIERLKEQTTRWTTLFLRKHGIDEATQRGLNIPPVPLSWIVWNRPLMDAPQHVSTSLLEDYVSYIIFAIAPPAPIKALNKKLAATRTLRSQPAVKIWLSLYGEGLEDVDNAVNLPTRMCTLIDKVAEANDVAPGQTDDDATRITVKFVQEQYLKIFTAVVWHDDAHFYYVNALMSQLRPSGFNNAWLTRRQPLVEAVIQYISSLRTRDWERDPARQPKVLPDTFPLQLWLLKYPDRTDVQNAAGDAESKCKRLADEIASLLAAMPGTLYHSKLAALKNAVHSFVTSKTDRPRVALHLGDVSSARVALSWLTVQDLLRVEVAALILAESYAPEDEEVKRRVRELLQSWRMSGSEGVRRWGATVRWKDTAEEDSAELVWGSDEEMSEDDEDSDSDEDMHG</sequence>
<dbReference type="InterPro" id="IPR016024">
    <property type="entry name" value="ARM-type_fold"/>
</dbReference>
<protein>
    <submittedName>
        <fullName evidence="2">Uncharacterized protein</fullName>
    </submittedName>
</protein>
<dbReference type="EMBL" id="JAADJZ010000020">
    <property type="protein sequence ID" value="KAF2868233.1"/>
    <property type="molecule type" value="Genomic_DNA"/>
</dbReference>
<feature type="region of interest" description="Disordered" evidence="1">
    <location>
        <begin position="1652"/>
        <end position="1683"/>
    </location>
</feature>
<dbReference type="OrthoDB" id="2549237at2759"/>
<feature type="compositionally biased region" description="Acidic residues" evidence="1">
    <location>
        <begin position="1653"/>
        <end position="1683"/>
    </location>
</feature>
<keyword evidence="3" id="KW-1185">Reference proteome</keyword>
<evidence type="ECO:0000256" key="1">
    <source>
        <dbReference type="SAM" id="MobiDB-lite"/>
    </source>
</evidence>
<accession>A0A7C8I675</accession>
<gene>
    <name evidence="2" type="ORF">BDV95DRAFT_580566</name>
</gene>
<dbReference type="Proteomes" id="UP000481861">
    <property type="component" value="Unassembled WGS sequence"/>
</dbReference>